<evidence type="ECO:0000256" key="3">
    <source>
        <dbReference type="PROSITE-ProRule" id="PRU00284"/>
    </source>
</evidence>
<dbReference type="SMART" id="SM00283">
    <property type="entry name" value="MA"/>
    <property type="match status" value="1"/>
</dbReference>
<evidence type="ECO:0000256" key="4">
    <source>
        <dbReference type="SAM" id="Coils"/>
    </source>
</evidence>
<dbReference type="Gene3D" id="1.10.287.950">
    <property type="entry name" value="Methyl-accepting chemotaxis protein"/>
    <property type="match status" value="1"/>
</dbReference>
<keyword evidence="5" id="KW-1133">Transmembrane helix</keyword>
<evidence type="ECO:0000259" key="6">
    <source>
        <dbReference type="PROSITE" id="PS50111"/>
    </source>
</evidence>
<organism evidence="7 8">
    <name type="scientific">Desulfuromonas versatilis</name>
    <dbReference type="NCBI Taxonomy" id="2802975"/>
    <lineage>
        <taxon>Bacteria</taxon>
        <taxon>Pseudomonadati</taxon>
        <taxon>Thermodesulfobacteriota</taxon>
        <taxon>Desulfuromonadia</taxon>
        <taxon>Desulfuromonadales</taxon>
        <taxon>Desulfuromonadaceae</taxon>
        <taxon>Desulfuromonas</taxon>
    </lineage>
</organism>
<evidence type="ECO:0000256" key="2">
    <source>
        <dbReference type="ARBA" id="ARBA00029447"/>
    </source>
</evidence>
<dbReference type="PRINTS" id="PR00260">
    <property type="entry name" value="CHEMTRNSDUCR"/>
</dbReference>
<accession>A0ABM8HS37</accession>
<dbReference type="PANTHER" id="PTHR32089">
    <property type="entry name" value="METHYL-ACCEPTING CHEMOTAXIS PROTEIN MCPB"/>
    <property type="match status" value="1"/>
</dbReference>
<name>A0ABM8HS37_9BACT</name>
<feature type="transmembrane region" description="Helical" evidence="5">
    <location>
        <begin position="45"/>
        <end position="65"/>
    </location>
</feature>
<feature type="transmembrane region" description="Helical" evidence="5">
    <location>
        <begin position="21"/>
        <end position="39"/>
    </location>
</feature>
<keyword evidence="8" id="KW-1185">Reference proteome</keyword>
<dbReference type="InterPro" id="IPR004089">
    <property type="entry name" value="MCPsignal_dom"/>
</dbReference>
<dbReference type="EMBL" id="AP024355">
    <property type="protein sequence ID" value="BCR03272.1"/>
    <property type="molecule type" value="Genomic_DNA"/>
</dbReference>
<feature type="coiled-coil region" evidence="4">
    <location>
        <begin position="274"/>
        <end position="301"/>
    </location>
</feature>
<sequence>MAQTQAMKLSYLKKVFYQTHIAGLGAGIMFPFVALLLIGEPAKSPLFVIASLFMGFSLAAAMFLLMRATLKKQLRDQLEQLRPLAGNIAVSEESVEGMNQAVENAVSQVGALVNNLLGTIDKLFPQYRSLAESSRYLADRAQEGISAAQKTRGDMEAMAEKQRGVMAQVQALFDRAQGEASWSRELSASLEEMAKAMEHSTTKFLETTSSVEEMAASVQEVASQAEQVARGVEGSVRDLDVIDESFESIRNGAVTSAQSADAVKKDAEDGLRVVETTMQEMERIEQESHKATQAMKRLSTQTSEVVKIIEVIKELVSDTELLAFNAAIIAAKAGAEGKGFSVVAEEIRDLADRTTTSAQDIHRIVKAIASDTAEVMDAVDATSERIARGKQHSVSAGEALRKILESSSQAANASDQIARLTGDQSERARSLLESAGRNMRSVKVIARTLQEQQTAVARTQEGVSQMKYASDQIARSMAEQVRANRDFDKGLAEREKQVQTINEATRFQMETADKVFAHFANSERRLQKNAEKSASIMDNIHELEHLSERLRDLAGTFDDLNSGEREIKYMDF</sequence>
<reference evidence="7 8" key="2">
    <citation type="journal article" date="2021" name="Int. J. Syst. Evol. Microbiol.">
        <title>Isolation and Polyphasic Characterization of Desulfuromonas versatilis sp. Nov., an Electrogenic Bacteria Capable of Versatile Metabolism Isolated from a Graphene Oxide-Reducing Enrichment Culture.</title>
        <authorList>
            <person name="Xie L."/>
            <person name="Yoshida N."/>
            <person name="Ishii S."/>
            <person name="Meng L."/>
        </authorList>
    </citation>
    <scope>NUCLEOTIDE SEQUENCE [LARGE SCALE GENOMIC DNA]</scope>
    <source>
        <strain evidence="7 8">NIT-T3</strain>
    </source>
</reference>
<dbReference type="SUPFAM" id="SSF58104">
    <property type="entry name" value="Methyl-accepting chemotaxis protein (MCP) signaling domain"/>
    <property type="match status" value="3"/>
</dbReference>
<proteinExistence type="inferred from homology"/>
<dbReference type="InterPro" id="IPR004090">
    <property type="entry name" value="Chemotax_Me-accpt_rcpt"/>
</dbReference>
<dbReference type="Proteomes" id="UP001319827">
    <property type="component" value="Chromosome"/>
</dbReference>
<evidence type="ECO:0000256" key="1">
    <source>
        <dbReference type="ARBA" id="ARBA00023224"/>
    </source>
</evidence>
<dbReference type="PROSITE" id="PS50111">
    <property type="entry name" value="CHEMOTAXIS_TRANSDUC_2"/>
    <property type="match status" value="1"/>
</dbReference>
<reference evidence="7 8" key="1">
    <citation type="journal article" date="2016" name="C (Basel)">
        <title>Selective Growth of and Electricity Production by Marine Exoelectrogenic Bacteria in Self-Aggregated Hydrogel of Microbially Reduced Graphene Oxide.</title>
        <authorList>
            <person name="Yoshida N."/>
            <person name="Goto Y."/>
            <person name="Miyata Y."/>
        </authorList>
    </citation>
    <scope>NUCLEOTIDE SEQUENCE [LARGE SCALE GENOMIC DNA]</scope>
    <source>
        <strain evidence="7 8">NIT-T3</strain>
    </source>
</reference>
<keyword evidence="1 3" id="KW-0807">Transducer</keyword>
<evidence type="ECO:0000256" key="5">
    <source>
        <dbReference type="SAM" id="Phobius"/>
    </source>
</evidence>
<protein>
    <submittedName>
        <fullName evidence="7">Methyl-accepting chemotaxis protein</fullName>
    </submittedName>
</protein>
<feature type="domain" description="Methyl-accepting transducer" evidence="6">
    <location>
        <begin position="203"/>
        <end position="439"/>
    </location>
</feature>
<keyword evidence="5" id="KW-0472">Membrane</keyword>
<evidence type="ECO:0000313" key="8">
    <source>
        <dbReference type="Proteomes" id="UP001319827"/>
    </source>
</evidence>
<evidence type="ECO:0000313" key="7">
    <source>
        <dbReference type="EMBL" id="BCR03272.1"/>
    </source>
</evidence>
<gene>
    <name evidence="7" type="primary">mcp64H-1</name>
    <name evidence="7" type="ORF">DESUT3_03410</name>
</gene>
<keyword evidence="4" id="KW-0175">Coiled coil</keyword>
<keyword evidence="5" id="KW-0812">Transmembrane</keyword>
<comment type="similarity">
    <text evidence="2">Belongs to the methyl-accepting chemotaxis (MCP) protein family.</text>
</comment>
<dbReference type="RefSeq" id="WP_221250755.1">
    <property type="nucleotide sequence ID" value="NZ_AP024355.1"/>
</dbReference>
<dbReference type="Pfam" id="PF00015">
    <property type="entry name" value="MCPsignal"/>
    <property type="match status" value="1"/>
</dbReference>
<dbReference type="PANTHER" id="PTHR32089:SF112">
    <property type="entry name" value="LYSOZYME-LIKE PROTEIN-RELATED"/>
    <property type="match status" value="1"/>
</dbReference>